<reference evidence="2 3" key="1">
    <citation type="submission" date="2019-03" db="EMBL/GenBank/DDBJ databases">
        <authorList>
            <consortium name="Pathogen Informatics"/>
        </authorList>
    </citation>
    <scope>NUCLEOTIDE SEQUENCE [LARGE SCALE GENOMIC DNA]</scope>
    <source>
        <strain evidence="2 3">NCTC12993</strain>
    </source>
</reference>
<dbReference type="AlphaFoldDB" id="A0A485CT12"/>
<sequence length="140" mass="15731">MNDSPYRHQKWFIGFSDLSTFHFPLSLRSGWATVHGPNLMELGAGNLDLTTRALWDIVESPRGNQVTQHASSAYQVEENQWGVATDAGFNLTQPTQWKMLNNETECVAFSGRLIGGCPRYHLPPGRNRMGKFAAVYSSVW</sequence>
<dbReference type="Pfam" id="PF02016">
    <property type="entry name" value="Peptidase_S66"/>
    <property type="match status" value="1"/>
</dbReference>
<dbReference type="InterPro" id="IPR027478">
    <property type="entry name" value="LdcA_N"/>
</dbReference>
<dbReference type="GO" id="GO:0004180">
    <property type="term" value="F:carboxypeptidase activity"/>
    <property type="evidence" value="ECO:0007669"/>
    <property type="project" value="UniProtKB-KW"/>
</dbReference>
<dbReference type="InterPro" id="IPR040449">
    <property type="entry name" value="Peptidase_S66_N"/>
</dbReference>
<evidence type="ECO:0000313" key="3">
    <source>
        <dbReference type="Proteomes" id="UP000401081"/>
    </source>
</evidence>
<organism evidence="2 3">
    <name type="scientific">Kluyvera cryocrescens</name>
    <name type="common">Kluyvera citrophila</name>
    <dbReference type="NCBI Taxonomy" id="580"/>
    <lineage>
        <taxon>Bacteria</taxon>
        <taxon>Pseudomonadati</taxon>
        <taxon>Pseudomonadota</taxon>
        <taxon>Gammaproteobacteria</taxon>
        <taxon>Enterobacterales</taxon>
        <taxon>Enterobacteriaceae</taxon>
        <taxon>Kluyvera</taxon>
    </lineage>
</organism>
<keyword evidence="2" id="KW-0378">Hydrolase</keyword>
<evidence type="ECO:0000313" key="2">
    <source>
        <dbReference type="EMBL" id="VFS87617.1"/>
    </source>
</evidence>
<dbReference type="Gene3D" id="3.40.50.10740">
    <property type="entry name" value="Class I glutamine amidotransferase-like"/>
    <property type="match status" value="1"/>
</dbReference>
<keyword evidence="2" id="KW-0645">Protease</keyword>
<gene>
    <name evidence="2" type="ORF">NCTC12993_06962</name>
</gene>
<feature type="domain" description="LD-carboxypeptidase N-terminal" evidence="1">
    <location>
        <begin position="7"/>
        <end position="36"/>
    </location>
</feature>
<protein>
    <submittedName>
        <fullName evidence="2">LD-carboxypeptidase</fullName>
    </submittedName>
</protein>
<accession>A0A485CT12</accession>
<evidence type="ECO:0000259" key="1">
    <source>
        <dbReference type="Pfam" id="PF02016"/>
    </source>
</evidence>
<name>A0A485CT12_KLUCR</name>
<keyword evidence="3" id="KW-1185">Reference proteome</keyword>
<dbReference type="EMBL" id="CAADJD010000028">
    <property type="protein sequence ID" value="VFS87617.1"/>
    <property type="molecule type" value="Genomic_DNA"/>
</dbReference>
<dbReference type="SUPFAM" id="SSF52317">
    <property type="entry name" value="Class I glutamine amidotransferase-like"/>
    <property type="match status" value="1"/>
</dbReference>
<dbReference type="InterPro" id="IPR029062">
    <property type="entry name" value="Class_I_gatase-like"/>
</dbReference>
<proteinExistence type="predicted"/>
<keyword evidence="2" id="KW-0121">Carboxypeptidase</keyword>
<dbReference type="Proteomes" id="UP000401081">
    <property type="component" value="Unassembled WGS sequence"/>
</dbReference>